<reference evidence="2" key="1">
    <citation type="submission" date="2022-10" db="EMBL/GenBank/DDBJ databases">
        <title>Human gut microbiome strain richness.</title>
        <authorList>
            <person name="Chen-Liaw A."/>
        </authorList>
    </citation>
    <scope>NUCLEOTIDE SEQUENCE</scope>
    <source>
        <strain evidence="2">BSD2780061687st1_G10_BSD2780061687b_171204</strain>
    </source>
</reference>
<dbReference type="AlphaFoldDB" id="A0AAW6G7J3"/>
<dbReference type="RefSeq" id="WP_272195546.1">
    <property type="nucleotide sequence ID" value="NZ_JAQNSB010000001.1"/>
</dbReference>
<dbReference type="SUPFAM" id="SSF53448">
    <property type="entry name" value="Nucleotide-diphospho-sugar transferases"/>
    <property type="match status" value="1"/>
</dbReference>
<proteinExistence type="predicted"/>
<accession>A0AAW6G7J3</accession>
<dbReference type="PANTHER" id="PTHR22916:SF3">
    <property type="entry name" value="UDP-GLCNAC:BETAGAL BETA-1,3-N-ACETYLGLUCOSAMINYLTRANSFERASE-LIKE PROTEIN 1"/>
    <property type="match status" value="1"/>
</dbReference>
<comment type="caution">
    <text evidence="2">The sequence shown here is derived from an EMBL/GenBank/DDBJ whole genome shotgun (WGS) entry which is preliminary data.</text>
</comment>
<dbReference type="EMBL" id="JAQNSB010000001">
    <property type="protein sequence ID" value="MDC1853262.1"/>
    <property type="molecule type" value="Genomic_DNA"/>
</dbReference>
<dbReference type="FunFam" id="3.90.550.10:FF:000130">
    <property type="entry name" value="Family 2 glycosyl transferase"/>
    <property type="match status" value="1"/>
</dbReference>
<dbReference type="Pfam" id="PF00535">
    <property type="entry name" value="Glycos_transf_2"/>
    <property type="match status" value="1"/>
</dbReference>
<dbReference type="PANTHER" id="PTHR22916">
    <property type="entry name" value="GLYCOSYLTRANSFERASE"/>
    <property type="match status" value="1"/>
</dbReference>
<sequence>MIEGLVSIIMPSYNAARFIGESINSVLLQTYSNWELLIVDDCSKDNSVEVVRKFANIDKRVVLFSLEKNVGAAAARNVAIEHAQGQYIAFLDSDDVWDEYKLEKQLAFMKQYSYAFTFSNYYVMEENGKKTENIVKVPSSLSYHQYLRNTIIGCLTVIIDRQQTGDFKMPLIKSSHDMALWLLIMKRGFKAYGLKDVLAGYRLVSTSNTAKKWKAAKDVWKVYREIEGLSVLYAAYCFCGYAINAVLKRI</sequence>
<feature type="domain" description="Glycosyltransferase 2-like" evidence="1">
    <location>
        <begin position="7"/>
        <end position="132"/>
    </location>
</feature>
<dbReference type="Gene3D" id="3.90.550.10">
    <property type="entry name" value="Spore Coat Polysaccharide Biosynthesis Protein SpsA, Chain A"/>
    <property type="match status" value="1"/>
</dbReference>
<dbReference type="InterPro" id="IPR001173">
    <property type="entry name" value="Glyco_trans_2-like"/>
</dbReference>
<dbReference type="InterPro" id="IPR029044">
    <property type="entry name" value="Nucleotide-diphossugar_trans"/>
</dbReference>
<evidence type="ECO:0000313" key="2">
    <source>
        <dbReference type="EMBL" id="MDC1853262.1"/>
    </source>
</evidence>
<name>A0AAW6G7J3_BACUN</name>
<organism evidence="2 3">
    <name type="scientific">Bacteroides uniformis</name>
    <dbReference type="NCBI Taxonomy" id="820"/>
    <lineage>
        <taxon>Bacteria</taxon>
        <taxon>Pseudomonadati</taxon>
        <taxon>Bacteroidota</taxon>
        <taxon>Bacteroidia</taxon>
        <taxon>Bacteroidales</taxon>
        <taxon>Bacteroidaceae</taxon>
        <taxon>Bacteroides</taxon>
    </lineage>
</organism>
<evidence type="ECO:0000259" key="1">
    <source>
        <dbReference type="Pfam" id="PF00535"/>
    </source>
</evidence>
<dbReference type="Proteomes" id="UP001214113">
    <property type="component" value="Unassembled WGS sequence"/>
</dbReference>
<evidence type="ECO:0000313" key="3">
    <source>
        <dbReference type="Proteomes" id="UP001214113"/>
    </source>
</evidence>
<dbReference type="GO" id="GO:0016758">
    <property type="term" value="F:hexosyltransferase activity"/>
    <property type="evidence" value="ECO:0007669"/>
    <property type="project" value="UniProtKB-ARBA"/>
</dbReference>
<protein>
    <submittedName>
        <fullName evidence="2">Glycosyltransferase family 2 protein</fullName>
    </submittedName>
</protein>
<gene>
    <name evidence="2" type="ORF">POZ22_00450</name>
</gene>